<evidence type="ECO:0000259" key="3">
    <source>
        <dbReference type="PROSITE" id="PS50853"/>
    </source>
</evidence>
<gene>
    <name evidence="4" type="ORF">AB1Y20_020913</name>
</gene>
<reference evidence="4 5" key="1">
    <citation type="journal article" date="2024" name="Science">
        <title>Giant polyketide synthase enzymes in the biosynthesis of giant marine polyether toxins.</title>
        <authorList>
            <person name="Fallon T.R."/>
            <person name="Shende V.V."/>
            <person name="Wierzbicki I.H."/>
            <person name="Pendleton A.L."/>
            <person name="Watervoot N.F."/>
            <person name="Auber R.P."/>
            <person name="Gonzalez D.J."/>
            <person name="Wisecaver J.H."/>
            <person name="Moore B.S."/>
        </authorList>
    </citation>
    <scope>NUCLEOTIDE SEQUENCE [LARGE SCALE GENOMIC DNA]</scope>
    <source>
        <strain evidence="4 5">12B1</strain>
    </source>
</reference>
<dbReference type="InterPro" id="IPR011992">
    <property type="entry name" value="EF-hand-dom_pair"/>
</dbReference>
<dbReference type="SMART" id="SM00054">
    <property type="entry name" value="EFh"/>
    <property type="match status" value="2"/>
</dbReference>
<dbReference type="CDD" id="cd00063">
    <property type="entry name" value="FN3"/>
    <property type="match status" value="1"/>
</dbReference>
<dbReference type="PROSITE" id="PS50222">
    <property type="entry name" value="EF_HAND_2"/>
    <property type="match status" value="2"/>
</dbReference>
<dbReference type="Gene3D" id="2.60.40.10">
    <property type="entry name" value="Immunoglobulins"/>
    <property type="match status" value="1"/>
</dbReference>
<keyword evidence="1" id="KW-0106">Calcium</keyword>
<dbReference type="Proteomes" id="UP001515480">
    <property type="component" value="Unassembled WGS sequence"/>
</dbReference>
<evidence type="ECO:0008006" key="6">
    <source>
        <dbReference type="Google" id="ProtNLM"/>
    </source>
</evidence>
<feature type="domain" description="EF-hand" evidence="2">
    <location>
        <begin position="242"/>
        <end position="277"/>
    </location>
</feature>
<name>A0AB34JHB1_PRYPA</name>
<evidence type="ECO:0000256" key="1">
    <source>
        <dbReference type="ARBA" id="ARBA00022837"/>
    </source>
</evidence>
<feature type="domain" description="EF-hand" evidence="2">
    <location>
        <begin position="201"/>
        <end position="236"/>
    </location>
</feature>
<dbReference type="CDD" id="cd00051">
    <property type="entry name" value="EFh"/>
    <property type="match status" value="1"/>
</dbReference>
<protein>
    <recommendedName>
        <fullName evidence="6">Calmodulin</fullName>
    </recommendedName>
</protein>
<accession>A0AB34JHB1</accession>
<dbReference type="InterPro" id="IPR003961">
    <property type="entry name" value="FN3_dom"/>
</dbReference>
<dbReference type="InterPro" id="IPR002048">
    <property type="entry name" value="EF_hand_dom"/>
</dbReference>
<organism evidence="4 5">
    <name type="scientific">Prymnesium parvum</name>
    <name type="common">Toxic golden alga</name>
    <dbReference type="NCBI Taxonomy" id="97485"/>
    <lineage>
        <taxon>Eukaryota</taxon>
        <taxon>Haptista</taxon>
        <taxon>Haptophyta</taxon>
        <taxon>Prymnesiophyceae</taxon>
        <taxon>Prymnesiales</taxon>
        <taxon>Prymnesiaceae</taxon>
        <taxon>Prymnesium</taxon>
    </lineage>
</organism>
<proteinExistence type="predicted"/>
<dbReference type="PROSITE" id="PS50853">
    <property type="entry name" value="FN3"/>
    <property type="match status" value="1"/>
</dbReference>
<evidence type="ECO:0000313" key="4">
    <source>
        <dbReference type="EMBL" id="KAL1521241.1"/>
    </source>
</evidence>
<dbReference type="InterPro" id="IPR018247">
    <property type="entry name" value="EF_Hand_1_Ca_BS"/>
</dbReference>
<dbReference type="GO" id="GO:0005509">
    <property type="term" value="F:calcium ion binding"/>
    <property type="evidence" value="ECO:0007669"/>
    <property type="project" value="InterPro"/>
</dbReference>
<comment type="caution">
    <text evidence="4">The sequence shown here is derived from an EMBL/GenBank/DDBJ whole genome shotgun (WGS) entry which is preliminary data.</text>
</comment>
<dbReference type="EMBL" id="JBGBPQ010000007">
    <property type="protein sequence ID" value="KAL1521241.1"/>
    <property type="molecule type" value="Genomic_DNA"/>
</dbReference>
<dbReference type="AlphaFoldDB" id="A0AB34JHB1"/>
<dbReference type="Gene3D" id="1.10.238.10">
    <property type="entry name" value="EF-hand"/>
    <property type="match status" value="1"/>
</dbReference>
<dbReference type="InterPro" id="IPR036116">
    <property type="entry name" value="FN3_sf"/>
</dbReference>
<dbReference type="PROSITE" id="PS00018">
    <property type="entry name" value="EF_HAND_1"/>
    <property type="match status" value="2"/>
</dbReference>
<evidence type="ECO:0000313" key="5">
    <source>
        <dbReference type="Proteomes" id="UP001515480"/>
    </source>
</evidence>
<dbReference type="InterPro" id="IPR013783">
    <property type="entry name" value="Ig-like_fold"/>
</dbReference>
<dbReference type="SUPFAM" id="SSF47473">
    <property type="entry name" value="EF-hand"/>
    <property type="match status" value="1"/>
</dbReference>
<feature type="domain" description="Fibronectin type-III" evidence="3">
    <location>
        <begin position="646"/>
        <end position="744"/>
    </location>
</feature>
<dbReference type="SUPFAM" id="SSF49265">
    <property type="entry name" value="Fibronectin type III"/>
    <property type="match status" value="1"/>
</dbReference>
<dbReference type="Pfam" id="PF13499">
    <property type="entry name" value="EF-hand_7"/>
    <property type="match status" value="1"/>
</dbReference>
<sequence length="1164" mass="129358">MEFSAVAEFCRLTSFHSEERLKKQIEVPQWLKTRQQSLAEDDAIEAFRAKDEGANEKKAAAAAPKALPIVVEEKAETVVAKMMQSKMDELLVSHPLRSFGCKLVVSLFHHVKGNVKPGRMMVVLEDTVRYPQFREWVQVCLWGAPCKAGEELILQYTNEFGESITINNGASLASWLDIMWYKHPPELNVYEVEALLERQQATMDAAQDLFALYDADNSGKIEVKEMLMTKEMADMLGLPRETLLEFHKEMFHEMDVNGDGSVSYDEFVAHFNQLNSALKSGLMRDHHKYSRNRLQSLTLEASSYRIALAEIANQPARTVDDVTSGRGGRLSLDGNDGCDYAIELRFPVACVTEENKGMWVQASTMLEEKVDHFIDGTEVQGKGLGRLCSPIVLVEFEPGLELPRDYEVSLPHSFCELSKQHLPGDTEPLAKDDFVVATATLDMGAWTALDEAKFELVSGAASPLGLPSVRILTRSAGVFAVFSLAHAEVAQRVQCLAFTKEILMPLEAEELAVYIAPDLPNAIEEVVFQETQERGLVKLVGWSEVAAVCAKDTLINVEVSYGDEKPQTKELKWDGNVCRLAFVFAPDEWRSRSEDFVEGKPMEATYAVKLGLTRSVGRRRLAHARPDRTISFNCLLAVHNFPPPSAPLELTVKSRNMTGIALSWQMPKLWGGCAIAKYEIHLRQKAKDGKFGEWVNVDTRQGYALNGYLYKNVYAGEVKMRAFNIGSLEPGPWSNVVVMEPEKAKSGDNEAAAAIARKKSFKAPKTKLERMESMTAEGGVAVIAQQGIEKMIGKKFHSVSKMEGWSDFCKAIGAFYLEVGVWGGVEGKLFELTPQRVEELVLGVKPGRMSSASASDEEIKEYHRLISGDPLIGLASCAVWVLETLAHHTENSGQWIETLNAIEGMINFAAHETSVVSAELQSENVRAILYTLIQVYETMRQSDPGGYVSSQLAHRYNKLTRQTLKKEMESFLQRLKSEIAAESSQMALNNSQLGLKSHTSSMNITFDRVLKSETPVLGALGLKAKYALKKKDSMLTSVSEVTFLRLSAESLPAGVVRPQLEISSEVASSSVKTLSDTTNSRRNPMWVGQRLSLPLLEKFKETKLEKPFTIQVRLLSEGKEFACATGSLTDAVGRFIADLKKGEGDTKCGRVNFVYKVNAWMERS</sequence>
<keyword evidence="5" id="KW-1185">Reference proteome</keyword>
<evidence type="ECO:0000259" key="2">
    <source>
        <dbReference type="PROSITE" id="PS50222"/>
    </source>
</evidence>